<evidence type="ECO:0000256" key="8">
    <source>
        <dbReference type="ARBA" id="ARBA00023014"/>
    </source>
</evidence>
<comment type="similarity">
    <text evidence="11">In the N-terminal section; belongs to the FAD-binding oxidoreductase type 6 family.</text>
</comment>
<protein>
    <submittedName>
        <fullName evidence="14">Hybrid-cluster NAD(P)-dependent oxidoreductase</fullName>
    </submittedName>
</protein>
<dbReference type="CDD" id="cd06215">
    <property type="entry name" value="FNR_iron_sulfur_binding_1"/>
    <property type="match status" value="1"/>
</dbReference>
<evidence type="ECO:0000259" key="13">
    <source>
        <dbReference type="PROSITE" id="PS51384"/>
    </source>
</evidence>
<dbReference type="Pfam" id="PF00111">
    <property type="entry name" value="Fer2"/>
    <property type="match status" value="1"/>
</dbReference>
<reference evidence="15" key="1">
    <citation type="journal article" date="2017" name="Proc. Natl. Acad. Sci. U.S.A.">
        <title>Simulation of Deepwater Horizon oil plume reveals substrate specialization within a complex community of hydrocarbon degraders.</title>
        <authorList>
            <person name="Hu P."/>
            <person name="Dubinsky E.A."/>
            <person name="Probst A.J."/>
            <person name="Wang J."/>
            <person name="Sieber C.M.K."/>
            <person name="Tom L.M."/>
            <person name="Gardinali P."/>
            <person name="Banfield J.F."/>
            <person name="Atlas R.M."/>
            <person name="Andersen G.L."/>
        </authorList>
    </citation>
    <scope>NUCLEOTIDE SEQUENCE [LARGE SCALE GENOMIC DNA]</scope>
</reference>
<keyword evidence="4" id="KW-0479">Metal-binding</keyword>
<dbReference type="Gene3D" id="3.10.20.30">
    <property type="match status" value="1"/>
</dbReference>
<dbReference type="SUPFAM" id="SSF52343">
    <property type="entry name" value="Ferredoxin reductase-like, C-terminal NADP-linked domain"/>
    <property type="match status" value="1"/>
</dbReference>
<name>A0A1Y5EPD3_COLPS</name>
<proteinExistence type="inferred from homology"/>
<dbReference type="PRINTS" id="PR00410">
    <property type="entry name" value="PHEHYDRXLASE"/>
</dbReference>
<keyword evidence="3" id="KW-0001">2Fe-2S</keyword>
<comment type="cofactor">
    <cofactor evidence="10">
        <name>[2Fe-2S] cluster</name>
        <dbReference type="ChEBI" id="CHEBI:190135"/>
    </cofactor>
</comment>
<dbReference type="SUPFAM" id="SSF63380">
    <property type="entry name" value="Riboflavin synthase domain-like"/>
    <property type="match status" value="1"/>
</dbReference>
<dbReference type="Gene3D" id="3.40.50.80">
    <property type="entry name" value="Nucleotide-binding domain of ferredoxin-NADP reductase (FNR) module"/>
    <property type="match status" value="1"/>
</dbReference>
<dbReference type="GO" id="GO:0046872">
    <property type="term" value="F:metal ion binding"/>
    <property type="evidence" value="ECO:0007669"/>
    <property type="project" value="UniProtKB-KW"/>
</dbReference>
<feature type="domain" description="FAD-binding FR-type" evidence="13">
    <location>
        <begin position="10"/>
        <end position="116"/>
    </location>
</feature>
<dbReference type="InterPro" id="IPR036010">
    <property type="entry name" value="2Fe-2S_ferredoxin-like_sf"/>
</dbReference>
<feature type="domain" description="2Fe-2S ferredoxin-type" evidence="12">
    <location>
        <begin position="288"/>
        <end position="378"/>
    </location>
</feature>
<keyword evidence="7" id="KW-0408">Iron</keyword>
<organism evidence="14 15">
    <name type="scientific">Colwellia psychrerythraea</name>
    <name type="common">Vibrio psychroerythus</name>
    <dbReference type="NCBI Taxonomy" id="28229"/>
    <lineage>
        <taxon>Bacteria</taxon>
        <taxon>Pseudomonadati</taxon>
        <taxon>Pseudomonadota</taxon>
        <taxon>Gammaproteobacteria</taxon>
        <taxon>Alteromonadales</taxon>
        <taxon>Colwelliaceae</taxon>
        <taxon>Colwellia</taxon>
    </lineage>
</organism>
<evidence type="ECO:0000256" key="1">
    <source>
        <dbReference type="ARBA" id="ARBA00001974"/>
    </source>
</evidence>
<dbReference type="GO" id="GO:0016491">
    <property type="term" value="F:oxidoreductase activity"/>
    <property type="evidence" value="ECO:0007669"/>
    <property type="project" value="UniProtKB-KW"/>
</dbReference>
<dbReference type="InterPro" id="IPR017938">
    <property type="entry name" value="Riboflavin_synthase-like_b-brl"/>
</dbReference>
<gene>
    <name evidence="14" type="ORF">A9Q75_05350</name>
</gene>
<evidence type="ECO:0000256" key="11">
    <source>
        <dbReference type="ARBA" id="ARBA00061434"/>
    </source>
</evidence>
<evidence type="ECO:0000256" key="10">
    <source>
        <dbReference type="ARBA" id="ARBA00034078"/>
    </source>
</evidence>
<dbReference type="AlphaFoldDB" id="A0A1Y5EPD3"/>
<evidence type="ECO:0000256" key="5">
    <source>
        <dbReference type="ARBA" id="ARBA00022827"/>
    </source>
</evidence>
<dbReference type="PROSITE" id="PS51384">
    <property type="entry name" value="FAD_FR"/>
    <property type="match status" value="1"/>
</dbReference>
<dbReference type="CDD" id="cd00207">
    <property type="entry name" value="fer2"/>
    <property type="match status" value="1"/>
</dbReference>
<evidence type="ECO:0000256" key="7">
    <source>
        <dbReference type="ARBA" id="ARBA00023004"/>
    </source>
</evidence>
<comment type="cofactor">
    <cofactor evidence="1">
        <name>FAD</name>
        <dbReference type="ChEBI" id="CHEBI:57692"/>
    </cofactor>
</comment>
<dbReference type="InterPro" id="IPR050415">
    <property type="entry name" value="MRET"/>
</dbReference>
<dbReference type="InterPro" id="IPR001041">
    <property type="entry name" value="2Fe-2S_ferredoxin-type"/>
</dbReference>
<dbReference type="SUPFAM" id="SSF54292">
    <property type="entry name" value="2Fe-2S ferredoxin-like"/>
    <property type="match status" value="1"/>
</dbReference>
<evidence type="ECO:0000259" key="12">
    <source>
        <dbReference type="PROSITE" id="PS51085"/>
    </source>
</evidence>
<evidence type="ECO:0000313" key="15">
    <source>
        <dbReference type="Proteomes" id="UP000243053"/>
    </source>
</evidence>
<dbReference type="Pfam" id="PF00970">
    <property type="entry name" value="FAD_binding_6"/>
    <property type="match status" value="1"/>
</dbReference>
<dbReference type="PANTHER" id="PTHR47354">
    <property type="entry name" value="NADH OXIDOREDUCTASE HCR"/>
    <property type="match status" value="1"/>
</dbReference>
<comment type="caution">
    <text evidence="14">The sequence shown here is derived from an EMBL/GenBank/DDBJ whole genome shotgun (WGS) entry which is preliminary data.</text>
</comment>
<keyword evidence="5" id="KW-0274">FAD</keyword>
<dbReference type="InterPro" id="IPR012675">
    <property type="entry name" value="Beta-grasp_dom_sf"/>
</dbReference>
<evidence type="ECO:0000256" key="3">
    <source>
        <dbReference type="ARBA" id="ARBA00022714"/>
    </source>
</evidence>
<evidence type="ECO:0000256" key="9">
    <source>
        <dbReference type="ARBA" id="ARBA00023075"/>
    </source>
</evidence>
<dbReference type="Proteomes" id="UP000243053">
    <property type="component" value="Unassembled WGS sequence"/>
</dbReference>
<dbReference type="PANTHER" id="PTHR47354:SF6">
    <property type="entry name" value="NADH OXIDOREDUCTASE HCR"/>
    <property type="match status" value="1"/>
</dbReference>
<dbReference type="InterPro" id="IPR008333">
    <property type="entry name" value="Cbr1-like_FAD-bd_dom"/>
</dbReference>
<dbReference type="GO" id="GO:0051537">
    <property type="term" value="F:2 iron, 2 sulfur cluster binding"/>
    <property type="evidence" value="ECO:0007669"/>
    <property type="project" value="UniProtKB-KW"/>
</dbReference>
<evidence type="ECO:0000313" key="14">
    <source>
        <dbReference type="EMBL" id="OUR82715.1"/>
    </source>
</evidence>
<dbReference type="Pfam" id="PF00175">
    <property type="entry name" value="NAD_binding_1"/>
    <property type="match status" value="1"/>
</dbReference>
<keyword evidence="9" id="KW-0830">Ubiquinone</keyword>
<dbReference type="InterPro" id="IPR039261">
    <property type="entry name" value="FNR_nucleotide-bd"/>
</dbReference>
<keyword evidence="6" id="KW-0560">Oxidoreductase</keyword>
<accession>A0A1Y5EPD3</accession>
<dbReference type="InterPro" id="IPR017927">
    <property type="entry name" value="FAD-bd_FR_type"/>
</dbReference>
<dbReference type="EMBL" id="MAAF01000036">
    <property type="protein sequence ID" value="OUR82715.1"/>
    <property type="molecule type" value="Genomic_DNA"/>
</dbReference>
<keyword evidence="2" id="KW-0285">Flavoprotein</keyword>
<sequence length="382" mass="42794">MTLSSTTATKQTCKLVCQKIQIETRDVKTFIFSIPRSQALVDFDYHAGQHLNFTINMAGTMQTCCYTLSSSPTTSDYVSITIKRIPQGKVSNYFHDHFKVGHSIVAQEMAGNFYLSDPIPQNVLLISAGSGITPMLSMLRFMVAKQCKNRVIFVHSAKQEMDLIAQGEISNLARQHGNCQIIYTLTKNASSQWYGFQGRLNEHMLHNIEKISHYQTFVCGPKLFRKTAQQLLRKLGLQPSNYHYESFGEHEYSKEDPPDIKEDNTIATSEVESHKVSSQSSTPQNSKAKVSIYFSRWNKQYQGNKQDSLLEQGEAAGLILPYSCRGGCCGSCKAKLISGRVKQNSTNGLSASEQQQGYILLCSCSALTNVEVSHDTRRHSRD</sequence>
<dbReference type="InterPro" id="IPR001433">
    <property type="entry name" value="OxRdtase_FAD/NAD-bd"/>
</dbReference>
<evidence type="ECO:0000256" key="2">
    <source>
        <dbReference type="ARBA" id="ARBA00022630"/>
    </source>
</evidence>
<evidence type="ECO:0000256" key="6">
    <source>
        <dbReference type="ARBA" id="ARBA00023002"/>
    </source>
</evidence>
<dbReference type="PROSITE" id="PS51085">
    <property type="entry name" value="2FE2S_FER_2"/>
    <property type="match status" value="1"/>
</dbReference>
<dbReference type="Gene3D" id="2.40.30.10">
    <property type="entry name" value="Translation factors"/>
    <property type="match status" value="1"/>
</dbReference>
<evidence type="ECO:0000256" key="4">
    <source>
        <dbReference type="ARBA" id="ARBA00022723"/>
    </source>
</evidence>
<keyword evidence="8" id="KW-0411">Iron-sulfur</keyword>